<comment type="subcellular location">
    <subcellularLocation>
        <location evidence="1">Chromosome</location>
        <location evidence="1">Centromere</location>
    </subcellularLocation>
    <subcellularLocation>
        <location evidence="9">Nucleus</location>
    </subcellularLocation>
    <subcellularLocation>
        <location evidence="9">Chromosome</location>
        <location evidence="9">Centromere</location>
        <location evidence="9">Kinetochore</location>
    </subcellularLocation>
</comment>
<evidence type="ECO:0000256" key="2">
    <source>
        <dbReference type="ARBA" id="ARBA00006379"/>
    </source>
</evidence>
<dbReference type="Gene3D" id="3.30.457.50">
    <property type="entry name" value="Chromosome segregation protein Spc25"/>
    <property type="match status" value="1"/>
</dbReference>
<keyword evidence="4 9" id="KW-0132">Cell division</keyword>
<keyword evidence="3 9" id="KW-0158">Chromosome</keyword>
<evidence type="ECO:0000256" key="8">
    <source>
        <dbReference type="ARBA" id="ARBA00023328"/>
    </source>
</evidence>
<keyword evidence="7 9" id="KW-0131">Cell cycle</keyword>
<comment type="function">
    <text evidence="9">Acts as a component of the essential kinetochore-associated NDC80 complex, which is required for chromosome segregation and spindle checkpoint activity.</text>
</comment>
<evidence type="ECO:0000256" key="10">
    <source>
        <dbReference type="SAM" id="Coils"/>
    </source>
</evidence>
<evidence type="ECO:0000256" key="5">
    <source>
        <dbReference type="ARBA" id="ARBA00022776"/>
    </source>
</evidence>
<dbReference type="OrthoDB" id="6534639at2759"/>
<dbReference type="GO" id="GO:0051301">
    <property type="term" value="P:cell division"/>
    <property type="evidence" value="ECO:0007669"/>
    <property type="project" value="UniProtKB-UniRule"/>
</dbReference>
<protein>
    <recommendedName>
        <fullName evidence="9">Kinetochore protein SPC25</fullName>
    </recommendedName>
</protein>
<feature type="coiled-coil region" evidence="10">
    <location>
        <begin position="46"/>
        <end position="105"/>
    </location>
</feature>
<reference evidence="13" key="1">
    <citation type="submission" date="2011-08" db="EMBL/GenBank/DDBJ databases">
        <authorList>
            <person name="Rombauts S."/>
        </authorList>
    </citation>
    <scope>NUCLEOTIDE SEQUENCE</scope>
    <source>
        <strain evidence="13">London</strain>
    </source>
</reference>
<keyword evidence="9" id="KW-0539">Nucleus</keyword>
<dbReference type="Proteomes" id="UP000015104">
    <property type="component" value="Unassembled WGS sequence"/>
</dbReference>
<keyword evidence="9" id="KW-0995">Kinetochore</keyword>
<evidence type="ECO:0000256" key="3">
    <source>
        <dbReference type="ARBA" id="ARBA00022454"/>
    </source>
</evidence>
<reference evidence="12" key="2">
    <citation type="submission" date="2015-06" db="UniProtKB">
        <authorList>
            <consortium name="EnsemblMetazoa"/>
        </authorList>
    </citation>
    <scope>IDENTIFICATION</scope>
</reference>
<dbReference type="InterPro" id="IPR013255">
    <property type="entry name" value="Spc25_C"/>
</dbReference>
<evidence type="ECO:0000256" key="4">
    <source>
        <dbReference type="ARBA" id="ARBA00022618"/>
    </source>
</evidence>
<keyword evidence="13" id="KW-1185">Reference proteome</keyword>
<dbReference type="EMBL" id="CAEY01000112">
    <property type="status" value="NOT_ANNOTATED_CDS"/>
    <property type="molecule type" value="Genomic_DNA"/>
</dbReference>
<comment type="subunit">
    <text evidence="9">Component of the NDC80 complex.</text>
</comment>
<dbReference type="GO" id="GO:0005634">
    <property type="term" value="C:nucleus"/>
    <property type="evidence" value="ECO:0007669"/>
    <property type="project" value="UniProtKB-SubCell"/>
</dbReference>
<comment type="similarity">
    <text evidence="2 9">Belongs to the SPC25 family.</text>
</comment>
<evidence type="ECO:0000313" key="13">
    <source>
        <dbReference type="Proteomes" id="UP000015104"/>
    </source>
</evidence>
<feature type="domain" description="Chromosome segregation protein Spc25 C-terminal" evidence="11">
    <location>
        <begin position="136"/>
        <end position="206"/>
    </location>
</feature>
<dbReference type="HOGENOM" id="CLU_1268384_0_0_1"/>
<dbReference type="EnsemblMetazoa" id="tetur12g01190.1">
    <property type="protein sequence ID" value="tetur12g01190.1"/>
    <property type="gene ID" value="tetur12g01190"/>
</dbReference>
<evidence type="ECO:0000256" key="1">
    <source>
        <dbReference type="ARBA" id="ARBA00004584"/>
    </source>
</evidence>
<accession>T1KIF6</accession>
<evidence type="ECO:0000256" key="7">
    <source>
        <dbReference type="ARBA" id="ARBA00023306"/>
    </source>
</evidence>
<sequence>MIDHYNSCLANFEQLLNHVSEEIPTVNHDKMRINKATVQHDIEQNLRELAKTFKKVKTDFEKAEKELNLKQQSVNIIKKSDEQLEHRLAQRIEAFEKKVAREKEKKELISSVFTFTEDVGFHFNVCQSENETTDEEPSKFKIGFSHIDPDDAEKIFSVTIDIKLGTIKVLEVDTAEEEFKELEKWFNEKFAVINLPIFVNRARKIFLKICKGKNANNQ</sequence>
<keyword evidence="8 9" id="KW-0137">Centromere</keyword>
<keyword evidence="5 9" id="KW-0498">Mitosis</keyword>
<dbReference type="Pfam" id="PF08234">
    <property type="entry name" value="Spindle_Spc25"/>
    <property type="match status" value="1"/>
</dbReference>
<dbReference type="OMA" id="CQSENET"/>
<evidence type="ECO:0000259" key="11">
    <source>
        <dbReference type="Pfam" id="PF08234"/>
    </source>
</evidence>
<keyword evidence="6 10" id="KW-0175">Coiled coil</keyword>
<evidence type="ECO:0000256" key="9">
    <source>
        <dbReference type="RuleBase" id="RU367150"/>
    </source>
</evidence>
<dbReference type="AlphaFoldDB" id="T1KIF6"/>
<proteinExistence type="inferred from homology"/>
<organism evidence="12 13">
    <name type="scientific">Tetranychus urticae</name>
    <name type="common">Two-spotted spider mite</name>
    <dbReference type="NCBI Taxonomy" id="32264"/>
    <lineage>
        <taxon>Eukaryota</taxon>
        <taxon>Metazoa</taxon>
        <taxon>Ecdysozoa</taxon>
        <taxon>Arthropoda</taxon>
        <taxon>Chelicerata</taxon>
        <taxon>Arachnida</taxon>
        <taxon>Acari</taxon>
        <taxon>Acariformes</taxon>
        <taxon>Trombidiformes</taxon>
        <taxon>Prostigmata</taxon>
        <taxon>Eleutherengona</taxon>
        <taxon>Raphignathae</taxon>
        <taxon>Tetranychoidea</taxon>
        <taxon>Tetranychidae</taxon>
        <taxon>Tetranychus</taxon>
    </lineage>
</organism>
<dbReference type="KEGG" id="tut:107364592"/>
<dbReference type="CDD" id="cd23784">
    <property type="entry name" value="RWD_Spc25"/>
    <property type="match status" value="1"/>
</dbReference>
<gene>
    <name evidence="12" type="primary">107364592</name>
</gene>
<dbReference type="GO" id="GO:0007059">
    <property type="term" value="P:chromosome segregation"/>
    <property type="evidence" value="ECO:0007669"/>
    <property type="project" value="InterPro"/>
</dbReference>
<name>T1KIF6_TETUR</name>
<evidence type="ECO:0000313" key="12">
    <source>
        <dbReference type="EnsemblMetazoa" id="tetur12g01190.1"/>
    </source>
</evidence>
<dbReference type="GO" id="GO:0031262">
    <property type="term" value="C:Ndc80 complex"/>
    <property type="evidence" value="ECO:0007669"/>
    <property type="project" value="InterPro"/>
</dbReference>
<evidence type="ECO:0000256" key="6">
    <source>
        <dbReference type="ARBA" id="ARBA00023054"/>
    </source>
</evidence>